<dbReference type="Gene3D" id="3.30.50.10">
    <property type="entry name" value="Erythroid Transcription Factor GATA-1, subunit A"/>
    <property type="match status" value="1"/>
</dbReference>
<feature type="domain" description="Nuclear receptor" evidence="10">
    <location>
        <begin position="3"/>
        <end position="79"/>
    </location>
</feature>
<protein>
    <recommendedName>
        <fullName evidence="10">Nuclear receptor domain-containing protein</fullName>
    </recommendedName>
</protein>
<keyword evidence="6" id="KW-0804">Transcription</keyword>
<dbReference type="Proteomes" id="UP001432322">
    <property type="component" value="Unassembled WGS sequence"/>
</dbReference>
<dbReference type="GO" id="GO:0003700">
    <property type="term" value="F:DNA-binding transcription factor activity"/>
    <property type="evidence" value="ECO:0007669"/>
    <property type="project" value="InterPro"/>
</dbReference>
<dbReference type="EMBL" id="BTSY01000004">
    <property type="protein sequence ID" value="GMT22122.1"/>
    <property type="molecule type" value="Genomic_DNA"/>
</dbReference>
<dbReference type="Pfam" id="PF00105">
    <property type="entry name" value="zf-C4"/>
    <property type="match status" value="1"/>
</dbReference>
<dbReference type="InterPro" id="IPR001628">
    <property type="entry name" value="Znf_hrmn_rcpt"/>
</dbReference>
<keyword evidence="2" id="KW-0863">Zinc-finger</keyword>
<dbReference type="PANTHER" id="PTHR46011:SF6">
    <property type="entry name" value="HIGH ZINC ACTIVATED NUCLEAR RECEPTOR PROTEIN"/>
    <property type="match status" value="1"/>
</dbReference>
<dbReference type="AlphaFoldDB" id="A0AAV5VW02"/>
<gene>
    <name evidence="11" type="ORF">PFISCL1PPCAC_13419</name>
</gene>
<feature type="compositionally biased region" description="Low complexity" evidence="9">
    <location>
        <begin position="102"/>
        <end position="114"/>
    </location>
</feature>
<keyword evidence="3" id="KW-0862">Zinc</keyword>
<keyword evidence="1" id="KW-0479">Metal-binding</keyword>
<dbReference type="GO" id="GO:0008270">
    <property type="term" value="F:zinc ion binding"/>
    <property type="evidence" value="ECO:0007669"/>
    <property type="project" value="UniProtKB-KW"/>
</dbReference>
<feature type="non-terminal residue" evidence="11">
    <location>
        <position position="120"/>
    </location>
</feature>
<evidence type="ECO:0000313" key="11">
    <source>
        <dbReference type="EMBL" id="GMT22122.1"/>
    </source>
</evidence>
<comment type="caution">
    <text evidence="11">The sequence shown here is derived from an EMBL/GenBank/DDBJ whole genome shotgun (WGS) entry which is preliminary data.</text>
</comment>
<accession>A0AAV5VW02</accession>
<dbReference type="InterPro" id="IPR013088">
    <property type="entry name" value="Znf_NHR/GATA"/>
</dbReference>
<keyword evidence="12" id="KW-1185">Reference proteome</keyword>
<keyword evidence="4" id="KW-0805">Transcription regulation</keyword>
<evidence type="ECO:0000256" key="1">
    <source>
        <dbReference type="ARBA" id="ARBA00022723"/>
    </source>
</evidence>
<dbReference type="PANTHER" id="PTHR46011">
    <property type="entry name" value="NUCLEAR HORMONE RECEPTOR FAMILY MEMBER NHR-86-RELATED"/>
    <property type="match status" value="1"/>
</dbReference>
<dbReference type="PROSITE" id="PS51030">
    <property type="entry name" value="NUCLEAR_REC_DBD_2"/>
    <property type="match status" value="1"/>
</dbReference>
<evidence type="ECO:0000256" key="3">
    <source>
        <dbReference type="ARBA" id="ARBA00022833"/>
    </source>
</evidence>
<evidence type="ECO:0000256" key="2">
    <source>
        <dbReference type="ARBA" id="ARBA00022771"/>
    </source>
</evidence>
<evidence type="ECO:0000256" key="7">
    <source>
        <dbReference type="ARBA" id="ARBA00023170"/>
    </source>
</evidence>
<reference evidence="11" key="1">
    <citation type="submission" date="2023-10" db="EMBL/GenBank/DDBJ databases">
        <title>Genome assembly of Pristionchus species.</title>
        <authorList>
            <person name="Yoshida K."/>
            <person name="Sommer R.J."/>
        </authorList>
    </citation>
    <scope>NUCLEOTIDE SEQUENCE</scope>
    <source>
        <strain evidence="11">RS5133</strain>
    </source>
</reference>
<dbReference type="PRINTS" id="PR00047">
    <property type="entry name" value="STROIDFINGER"/>
</dbReference>
<evidence type="ECO:0000259" key="10">
    <source>
        <dbReference type="PROSITE" id="PS51030"/>
    </source>
</evidence>
<organism evidence="11 12">
    <name type="scientific">Pristionchus fissidentatus</name>
    <dbReference type="NCBI Taxonomy" id="1538716"/>
    <lineage>
        <taxon>Eukaryota</taxon>
        <taxon>Metazoa</taxon>
        <taxon>Ecdysozoa</taxon>
        <taxon>Nematoda</taxon>
        <taxon>Chromadorea</taxon>
        <taxon>Rhabditida</taxon>
        <taxon>Rhabditina</taxon>
        <taxon>Diplogasteromorpha</taxon>
        <taxon>Diplogasteroidea</taxon>
        <taxon>Neodiplogasteridae</taxon>
        <taxon>Pristionchus</taxon>
    </lineage>
</organism>
<keyword evidence="5" id="KW-0238">DNA-binding</keyword>
<name>A0AAV5VW02_9BILA</name>
<evidence type="ECO:0000256" key="4">
    <source>
        <dbReference type="ARBA" id="ARBA00023015"/>
    </source>
</evidence>
<evidence type="ECO:0000256" key="9">
    <source>
        <dbReference type="SAM" id="MobiDB-lite"/>
    </source>
</evidence>
<dbReference type="SMART" id="SM00399">
    <property type="entry name" value="ZnF_C4"/>
    <property type="match status" value="1"/>
</dbReference>
<dbReference type="SUPFAM" id="SSF57716">
    <property type="entry name" value="Glucocorticoid receptor-like (DNA-binding domain)"/>
    <property type="match status" value="1"/>
</dbReference>
<dbReference type="GO" id="GO:0005634">
    <property type="term" value="C:nucleus"/>
    <property type="evidence" value="ECO:0007669"/>
    <property type="project" value="TreeGrafter"/>
</dbReference>
<proteinExistence type="predicted"/>
<keyword evidence="8" id="KW-0539">Nucleus</keyword>
<sequence length="120" mass="13256">GSIVACLVCGASIGETHLGVDACRACAGFFKRSKLAGRKYACRQGSRRCEIRKNEKFMCRSCRYEKCVELGMHYDIPPPRRPRRKRVPVPEPGTEPEPEGESPPSISPSSSSSPENEKES</sequence>
<evidence type="ECO:0000256" key="5">
    <source>
        <dbReference type="ARBA" id="ARBA00023125"/>
    </source>
</evidence>
<dbReference type="GO" id="GO:0043565">
    <property type="term" value="F:sequence-specific DNA binding"/>
    <property type="evidence" value="ECO:0007669"/>
    <property type="project" value="InterPro"/>
</dbReference>
<evidence type="ECO:0000256" key="8">
    <source>
        <dbReference type="ARBA" id="ARBA00023242"/>
    </source>
</evidence>
<keyword evidence="7" id="KW-0675">Receptor</keyword>
<feature type="region of interest" description="Disordered" evidence="9">
    <location>
        <begin position="73"/>
        <end position="120"/>
    </location>
</feature>
<evidence type="ECO:0000313" key="12">
    <source>
        <dbReference type="Proteomes" id="UP001432322"/>
    </source>
</evidence>
<feature type="non-terminal residue" evidence="11">
    <location>
        <position position="1"/>
    </location>
</feature>
<evidence type="ECO:0000256" key="6">
    <source>
        <dbReference type="ARBA" id="ARBA00023163"/>
    </source>
</evidence>